<keyword evidence="5" id="KW-1185">Reference proteome</keyword>
<feature type="chain" id="PRO_5044718443" evidence="1">
    <location>
        <begin position="24"/>
        <end position="185"/>
    </location>
</feature>
<evidence type="ECO:0000256" key="1">
    <source>
        <dbReference type="SAM" id="SignalP"/>
    </source>
</evidence>
<dbReference type="GO" id="GO:0020037">
    <property type="term" value="F:heme binding"/>
    <property type="evidence" value="ECO:0007669"/>
    <property type="project" value="InterPro"/>
</dbReference>
<dbReference type="EMBL" id="PDKM01000003">
    <property type="protein sequence ID" value="RXK09924.1"/>
    <property type="molecule type" value="Genomic_DNA"/>
</dbReference>
<dbReference type="InterPro" id="IPR036909">
    <property type="entry name" value="Cyt_c-like_dom_sf"/>
</dbReference>
<evidence type="ECO:0000313" key="2">
    <source>
        <dbReference type="EMBL" id="AXH13479.1"/>
    </source>
</evidence>
<evidence type="ECO:0000313" key="3">
    <source>
        <dbReference type="EMBL" id="RXK09924.1"/>
    </source>
</evidence>
<evidence type="ECO:0000313" key="5">
    <source>
        <dbReference type="Proteomes" id="UP000289193"/>
    </source>
</evidence>
<reference evidence="2 4" key="2">
    <citation type="submission" date="2018-07" db="EMBL/GenBank/DDBJ databases">
        <title>Complete genome of the Arcobacter bivalviorum type strain LMG 26154.</title>
        <authorList>
            <person name="Miller W.G."/>
            <person name="Yee E."/>
            <person name="Bono J.L."/>
        </authorList>
    </citation>
    <scope>NUCLEOTIDE SEQUENCE [LARGE SCALE GENOMIC DNA]</scope>
    <source>
        <strain evidence="2 4">LMG 26154</strain>
    </source>
</reference>
<sequence>MKTIIRNTIVLLALLGSFFQVNAEQNFIYQDSVLKDENGKTAKVFVGVPVTIIEEMGKEVKVSIKGFMFNDELYSSKTKELLMAKLDKGFKVNKLSANEFELVGTLAKELTSNDPVDVWGEHEEFYFEMCTQCHAGPEVNHHSMMEWEAIFGTMKGFAKLDEEEASYLLRYLKANSSDGFIKTKH</sequence>
<protein>
    <submittedName>
        <fullName evidence="2">Molybdopterin-containing oxidoreductase I, DMSO/TMAO/BSO reductase family, monoheme c-type cytochrome</fullName>
    </submittedName>
</protein>
<keyword evidence="1" id="KW-0732">Signal</keyword>
<evidence type="ECO:0000313" key="4">
    <source>
        <dbReference type="Proteomes" id="UP000253850"/>
    </source>
</evidence>
<dbReference type="EMBL" id="CP031217">
    <property type="protein sequence ID" value="AXH13479.1"/>
    <property type="molecule type" value="Genomic_DNA"/>
</dbReference>
<dbReference type="Proteomes" id="UP000253850">
    <property type="component" value="Chromosome"/>
</dbReference>
<dbReference type="KEGG" id="hbv:ABIV_2508"/>
<accession>A0AAX2A7M7</accession>
<feature type="signal peptide" evidence="1">
    <location>
        <begin position="1"/>
        <end position="23"/>
    </location>
</feature>
<dbReference type="RefSeq" id="WP_114840260.1">
    <property type="nucleotide sequence ID" value="NZ_CP031217.1"/>
</dbReference>
<reference evidence="3 5" key="1">
    <citation type="submission" date="2017-10" db="EMBL/GenBank/DDBJ databases">
        <title>Genomics of the genus Arcobacter.</title>
        <authorList>
            <person name="Perez-Cataluna A."/>
            <person name="Figueras M.J."/>
        </authorList>
    </citation>
    <scope>NUCLEOTIDE SEQUENCE [LARGE SCALE GENOMIC DNA]</scope>
    <source>
        <strain evidence="3 5">CECT 7835</strain>
    </source>
</reference>
<dbReference type="Proteomes" id="UP000289193">
    <property type="component" value="Unassembled WGS sequence"/>
</dbReference>
<dbReference type="AlphaFoldDB" id="A0AAX2A7M7"/>
<dbReference type="Gene3D" id="1.10.760.10">
    <property type="entry name" value="Cytochrome c-like domain"/>
    <property type="match status" value="1"/>
</dbReference>
<gene>
    <name evidence="2" type="ORF">ABIV_2508</name>
    <name evidence="3" type="ORF">CRV05_05955</name>
</gene>
<name>A0AAX2A7M7_9BACT</name>
<proteinExistence type="predicted"/>
<dbReference type="GO" id="GO:0009055">
    <property type="term" value="F:electron transfer activity"/>
    <property type="evidence" value="ECO:0007669"/>
    <property type="project" value="InterPro"/>
</dbReference>
<organism evidence="3 5">
    <name type="scientific">Halarcobacter bivalviorum</name>
    <dbReference type="NCBI Taxonomy" id="663364"/>
    <lineage>
        <taxon>Bacteria</taxon>
        <taxon>Pseudomonadati</taxon>
        <taxon>Campylobacterota</taxon>
        <taxon>Epsilonproteobacteria</taxon>
        <taxon>Campylobacterales</taxon>
        <taxon>Arcobacteraceae</taxon>
        <taxon>Halarcobacter</taxon>
    </lineage>
</organism>